<dbReference type="InterPro" id="IPR055294">
    <property type="entry name" value="FBL60-like"/>
</dbReference>
<accession>R0HJU7</accession>
<feature type="domain" description="F-box" evidence="1">
    <location>
        <begin position="11"/>
        <end position="44"/>
    </location>
</feature>
<dbReference type="STRING" id="81985.R0HJU7"/>
<keyword evidence="4" id="KW-1185">Reference proteome</keyword>
<dbReference type="AlphaFoldDB" id="R0HJU7"/>
<dbReference type="Pfam" id="PF00646">
    <property type="entry name" value="F-box"/>
    <property type="match status" value="1"/>
</dbReference>
<dbReference type="eggNOG" id="ENOG502RXIZ">
    <property type="taxonomic scope" value="Eukaryota"/>
</dbReference>
<dbReference type="KEGG" id="crb:17884777"/>
<evidence type="ECO:0000259" key="1">
    <source>
        <dbReference type="Pfam" id="PF00646"/>
    </source>
</evidence>
<dbReference type="InterPro" id="IPR055411">
    <property type="entry name" value="LRR_FXL15/At3g58940/PEG3-like"/>
</dbReference>
<evidence type="ECO:0000313" key="3">
    <source>
        <dbReference type="EMBL" id="EOA24148.1"/>
    </source>
</evidence>
<dbReference type="PANTHER" id="PTHR31293">
    <property type="entry name" value="RNI-LIKE SUPERFAMILY PROTEIN"/>
    <property type="match status" value="1"/>
</dbReference>
<dbReference type="SUPFAM" id="SSF81383">
    <property type="entry name" value="F-box domain"/>
    <property type="match status" value="1"/>
</dbReference>
<dbReference type="CDD" id="cd22160">
    <property type="entry name" value="F-box_AtFBL13-like"/>
    <property type="match status" value="1"/>
</dbReference>
<dbReference type="SUPFAM" id="SSF52047">
    <property type="entry name" value="RNI-like"/>
    <property type="match status" value="1"/>
</dbReference>
<dbReference type="InterPro" id="IPR053781">
    <property type="entry name" value="F-box_AtFBL13-like"/>
</dbReference>
<evidence type="ECO:0008006" key="5">
    <source>
        <dbReference type="Google" id="ProtNLM"/>
    </source>
</evidence>
<feature type="domain" description="F-box/LRR-repeat protein 15/At3g58940/PEG3-like LRR" evidence="2">
    <location>
        <begin position="96"/>
        <end position="217"/>
    </location>
</feature>
<dbReference type="Pfam" id="PF24758">
    <property type="entry name" value="LRR_At5g56370"/>
    <property type="match status" value="1"/>
</dbReference>
<reference evidence="4" key="1">
    <citation type="journal article" date="2013" name="Nat. Genet.">
        <title>The Capsella rubella genome and the genomic consequences of rapid mating system evolution.</title>
        <authorList>
            <person name="Slotte T."/>
            <person name="Hazzouri K.M."/>
            <person name="Agren J.A."/>
            <person name="Koenig D."/>
            <person name="Maumus F."/>
            <person name="Guo Y.L."/>
            <person name="Steige K."/>
            <person name="Platts A.E."/>
            <person name="Escobar J.S."/>
            <person name="Newman L.K."/>
            <person name="Wang W."/>
            <person name="Mandakova T."/>
            <person name="Vello E."/>
            <person name="Smith L.M."/>
            <person name="Henz S.R."/>
            <person name="Steffen J."/>
            <person name="Takuno S."/>
            <person name="Brandvain Y."/>
            <person name="Coop G."/>
            <person name="Andolfatto P."/>
            <person name="Hu T.T."/>
            <person name="Blanchette M."/>
            <person name="Clark R.M."/>
            <person name="Quesneville H."/>
            <person name="Nordborg M."/>
            <person name="Gaut B.S."/>
            <person name="Lysak M.A."/>
            <person name="Jenkins J."/>
            <person name="Grimwood J."/>
            <person name="Chapman J."/>
            <person name="Prochnik S."/>
            <person name="Shu S."/>
            <person name="Rokhsar D."/>
            <person name="Schmutz J."/>
            <person name="Weigel D."/>
            <person name="Wright S.I."/>
        </authorList>
    </citation>
    <scope>NUCLEOTIDE SEQUENCE [LARGE SCALE GENOMIC DNA]</scope>
    <source>
        <strain evidence="4">cv. Monte Gargano</strain>
    </source>
</reference>
<protein>
    <recommendedName>
        <fullName evidence="5">F-box domain-containing protein</fullName>
    </recommendedName>
</protein>
<name>R0HJU7_9BRAS</name>
<dbReference type="InterPro" id="IPR001810">
    <property type="entry name" value="F-box_dom"/>
</dbReference>
<dbReference type="EMBL" id="KB870809">
    <property type="protein sequence ID" value="EOA24148.1"/>
    <property type="molecule type" value="Genomic_DNA"/>
</dbReference>
<dbReference type="Proteomes" id="UP000029121">
    <property type="component" value="Unassembled WGS sequence"/>
</dbReference>
<dbReference type="InterPro" id="IPR032675">
    <property type="entry name" value="LRR_dom_sf"/>
</dbReference>
<evidence type="ECO:0000259" key="2">
    <source>
        <dbReference type="Pfam" id="PF24758"/>
    </source>
</evidence>
<organism evidence="3 4">
    <name type="scientific">Capsella rubella</name>
    <dbReference type="NCBI Taxonomy" id="81985"/>
    <lineage>
        <taxon>Eukaryota</taxon>
        <taxon>Viridiplantae</taxon>
        <taxon>Streptophyta</taxon>
        <taxon>Embryophyta</taxon>
        <taxon>Tracheophyta</taxon>
        <taxon>Spermatophyta</taxon>
        <taxon>Magnoliopsida</taxon>
        <taxon>eudicotyledons</taxon>
        <taxon>Gunneridae</taxon>
        <taxon>Pentapetalae</taxon>
        <taxon>rosids</taxon>
        <taxon>malvids</taxon>
        <taxon>Brassicales</taxon>
        <taxon>Brassicaceae</taxon>
        <taxon>Camelineae</taxon>
        <taxon>Capsella</taxon>
    </lineage>
</organism>
<dbReference type="PANTHER" id="PTHR31293:SF12">
    <property type="entry name" value="RNI-LIKE SUPERFAMILY PROTEIN"/>
    <property type="match status" value="1"/>
</dbReference>
<gene>
    <name evidence="3" type="ORF">CARUB_v10017381mg</name>
</gene>
<dbReference type="InterPro" id="IPR036047">
    <property type="entry name" value="F-box-like_dom_sf"/>
</dbReference>
<evidence type="ECO:0000313" key="4">
    <source>
        <dbReference type="Proteomes" id="UP000029121"/>
    </source>
</evidence>
<proteinExistence type="predicted"/>
<dbReference type="OrthoDB" id="1298252at2759"/>
<dbReference type="Gene3D" id="3.80.10.10">
    <property type="entry name" value="Ribonuclease Inhibitor"/>
    <property type="match status" value="1"/>
</dbReference>
<sequence>MSASKKTASRLNDLPESLICRILSFLPIEVAATTSVLSKSWRFVFAFAPDLSFRYDEGADGLAFVDFVDKVLVRRGQALVKKFSLYLVEGIDGSRVDAWILYSLRRHVSDLEIQIFNLDNWFGPPSDVFVAKTLVRLVIGTGDSCMINLEGNCDLPNLKILRLDEVQFTDDNIGFLKLLSSCPALEELAMVDMKWYDWDVCSLCSTSLQRIKVCWESYDDDEDHNGCPKSVSFDTPNLRLLEYSDDNANKCPTVNFDKLVGAKIHLRRKAEQEEEEEEEEEEENVAGDATGFWKGISNVEILVLTSETLEVLTEDHMPVFKNLSQLTMKTGPELRWESLSALINNCPNLGTLFLKVTDHNSWRQSGPLLKVNKRFECGGADEDKKTLIEQVKQFLEEINFEE</sequence>